<name>A0AAN7AM69_9PEZI</name>
<dbReference type="InterPro" id="IPR016163">
    <property type="entry name" value="Ald_DH_C"/>
</dbReference>
<feature type="domain" description="Aldehyde dehydrogenase" evidence="6">
    <location>
        <begin position="26"/>
        <end position="479"/>
    </location>
</feature>
<dbReference type="FunFam" id="3.40.605.10:FF:000012">
    <property type="entry name" value="NAD-dependent succinate-semialdehyde dehydrogenase"/>
    <property type="match status" value="1"/>
</dbReference>
<evidence type="ECO:0000313" key="8">
    <source>
        <dbReference type="Proteomes" id="UP001302126"/>
    </source>
</evidence>
<evidence type="ECO:0000259" key="6">
    <source>
        <dbReference type="Pfam" id="PF00171"/>
    </source>
</evidence>
<reference evidence="7" key="2">
    <citation type="submission" date="2023-05" db="EMBL/GenBank/DDBJ databases">
        <authorList>
            <consortium name="Lawrence Berkeley National Laboratory"/>
            <person name="Steindorff A."/>
            <person name="Hensen N."/>
            <person name="Bonometti L."/>
            <person name="Westerberg I."/>
            <person name="Brannstrom I.O."/>
            <person name="Guillou S."/>
            <person name="Cros-Aarteil S."/>
            <person name="Calhoun S."/>
            <person name="Haridas S."/>
            <person name="Kuo A."/>
            <person name="Mondo S."/>
            <person name="Pangilinan J."/>
            <person name="Riley R."/>
            <person name="Labutti K."/>
            <person name="Andreopoulos B."/>
            <person name="Lipzen A."/>
            <person name="Chen C."/>
            <person name="Yanf M."/>
            <person name="Daum C."/>
            <person name="Ng V."/>
            <person name="Clum A."/>
            <person name="Ohm R."/>
            <person name="Martin F."/>
            <person name="Silar P."/>
            <person name="Natvig D."/>
            <person name="Lalanne C."/>
            <person name="Gautier V."/>
            <person name="Ament-Velasquez S.L."/>
            <person name="Kruys A."/>
            <person name="Hutchinson M.I."/>
            <person name="Powell A.J."/>
            <person name="Barry K."/>
            <person name="Miller A.N."/>
            <person name="Grigoriev I.V."/>
            <person name="Debuchy R."/>
            <person name="Gladieux P."/>
            <person name="Thoren M.H."/>
            <person name="Johannesson H."/>
        </authorList>
    </citation>
    <scope>NUCLEOTIDE SEQUENCE</scope>
    <source>
        <strain evidence="7">PSN309</strain>
    </source>
</reference>
<dbReference type="SUPFAM" id="SSF53720">
    <property type="entry name" value="ALDH-like"/>
    <property type="match status" value="1"/>
</dbReference>
<dbReference type="FunFam" id="3.40.309.10:FF:000010">
    <property type="entry name" value="Gamma-aminobutyraldehyde dehydrogenase"/>
    <property type="match status" value="1"/>
</dbReference>
<dbReference type="PANTHER" id="PTHR43353">
    <property type="entry name" value="SUCCINATE-SEMIALDEHYDE DEHYDROGENASE, MITOCHONDRIAL"/>
    <property type="match status" value="1"/>
</dbReference>
<organism evidence="7 8">
    <name type="scientific">Podospora australis</name>
    <dbReference type="NCBI Taxonomy" id="1536484"/>
    <lineage>
        <taxon>Eukaryota</taxon>
        <taxon>Fungi</taxon>
        <taxon>Dikarya</taxon>
        <taxon>Ascomycota</taxon>
        <taxon>Pezizomycotina</taxon>
        <taxon>Sordariomycetes</taxon>
        <taxon>Sordariomycetidae</taxon>
        <taxon>Sordariales</taxon>
        <taxon>Podosporaceae</taxon>
        <taxon>Podospora</taxon>
    </lineage>
</organism>
<dbReference type="InterPro" id="IPR029510">
    <property type="entry name" value="Ald_DH_CS_GLU"/>
</dbReference>
<evidence type="ECO:0000256" key="1">
    <source>
        <dbReference type="ARBA" id="ARBA00009986"/>
    </source>
</evidence>
<gene>
    <name evidence="7" type="ORF">QBC35DRAFT_74220</name>
</gene>
<dbReference type="PANTHER" id="PTHR43353:SF6">
    <property type="entry name" value="CYTOPLASMIC ALDEHYDE DEHYDROGENASE (EUROFUNG)"/>
    <property type="match status" value="1"/>
</dbReference>
<dbReference type="Pfam" id="PF00171">
    <property type="entry name" value="Aldedh"/>
    <property type="match status" value="1"/>
</dbReference>
<evidence type="ECO:0000256" key="5">
    <source>
        <dbReference type="RuleBase" id="RU003345"/>
    </source>
</evidence>
<evidence type="ECO:0000256" key="2">
    <source>
        <dbReference type="ARBA" id="ARBA00022857"/>
    </source>
</evidence>
<dbReference type="Gene3D" id="3.40.605.10">
    <property type="entry name" value="Aldehyde Dehydrogenase, Chain A, domain 1"/>
    <property type="match status" value="1"/>
</dbReference>
<dbReference type="Gene3D" id="3.40.309.10">
    <property type="entry name" value="Aldehyde Dehydrogenase, Chain A, domain 2"/>
    <property type="match status" value="1"/>
</dbReference>
<dbReference type="InterPro" id="IPR016162">
    <property type="entry name" value="Ald_DH_N"/>
</dbReference>
<comment type="caution">
    <text evidence="7">The sequence shown here is derived from an EMBL/GenBank/DDBJ whole genome shotgun (WGS) entry which is preliminary data.</text>
</comment>
<evidence type="ECO:0000256" key="3">
    <source>
        <dbReference type="ARBA" id="ARBA00023002"/>
    </source>
</evidence>
<dbReference type="Proteomes" id="UP001302126">
    <property type="component" value="Unassembled WGS sequence"/>
</dbReference>
<evidence type="ECO:0000256" key="4">
    <source>
        <dbReference type="PROSITE-ProRule" id="PRU10007"/>
    </source>
</evidence>
<sequence>MAQSVSAAAESYSVPFWINGEEVHPSNKFDVVSPVTGKVIHQSGSASDVEVRAATEAAAEAFKTWRKTLPKERRDVFMKAAQLLESRRDELGQYMMQETGAPRQWADFNIGVAKDMLLDIGGRIVSLEGTIPTTADPNVGAMVVKEPFGVVLAIAPWNAPYILGIRSVLFPIAAGNTAILKGSEACPRTMWGLCSVFHEAGLPAGVLNLIVHEPQNAPAITRALIADPHVKKINFTGSTGVGRIIGRLAGENLKPVLLELGGKAPAIVWEDADLDNAATQCALGAFLNSGQICMSTERILVHKNIRAEFEKKLVGAVDAIFGSAPDAPILINSLAVEKNKKLVQDALSKGGSLLYGDINAQEITNTRMRPVVISGAHSEMEIYQTESFGPSVALYEIETEEEALRIANDTEYGLTSAVFTEDLRRGLRIANEIETGAVHINNMTVHDESALPHGGAKASGYGRFNTTYGMGEWVRTKTITYKF</sequence>
<accession>A0AAN7AM69</accession>
<dbReference type="InterPro" id="IPR016161">
    <property type="entry name" value="Ald_DH/histidinol_DH"/>
</dbReference>
<evidence type="ECO:0000313" key="7">
    <source>
        <dbReference type="EMBL" id="KAK4190555.1"/>
    </source>
</evidence>
<dbReference type="GO" id="GO:0004777">
    <property type="term" value="F:succinate-semialdehyde dehydrogenase (NAD+) activity"/>
    <property type="evidence" value="ECO:0007669"/>
    <property type="project" value="TreeGrafter"/>
</dbReference>
<dbReference type="EMBL" id="MU864365">
    <property type="protein sequence ID" value="KAK4190555.1"/>
    <property type="molecule type" value="Genomic_DNA"/>
</dbReference>
<dbReference type="PROSITE" id="PS00687">
    <property type="entry name" value="ALDEHYDE_DEHYDR_GLU"/>
    <property type="match status" value="1"/>
</dbReference>
<dbReference type="CDD" id="cd07105">
    <property type="entry name" value="ALDH_SaliADH"/>
    <property type="match status" value="1"/>
</dbReference>
<feature type="active site" evidence="4">
    <location>
        <position position="259"/>
    </location>
</feature>
<proteinExistence type="inferred from homology"/>
<reference evidence="7" key="1">
    <citation type="journal article" date="2023" name="Mol. Phylogenet. Evol.">
        <title>Genome-scale phylogeny and comparative genomics of the fungal order Sordariales.</title>
        <authorList>
            <person name="Hensen N."/>
            <person name="Bonometti L."/>
            <person name="Westerberg I."/>
            <person name="Brannstrom I.O."/>
            <person name="Guillou S."/>
            <person name="Cros-Aarteil S."/>
            <person name="Calhoun S."/>
            <person name="Haridas S."/>
            <person name="Kuo A."/>
            <person name="Mondo S."/>
            <person name="Pangilinan J."/>
            <person name="Riley R."/>
            <person name="LaButti K."/>
            <person name="Andreopoulos B."/>
            <person name="Lipzen A."/>
            <person name="Chen C."/>
            <person name="Yan M."/>
            <person name="Daum C."/>
            <person name="Ng V."/>
            <person name="Clum A."/>
            <person name="Steindorff A."/>
            <person name="Ohm R.A."/>
            <person name="Martin F."/>
            <person name="Silar P."/>
            <person name="Natvig D.O."/>
            <person name="Lalanne C."/>
            <person name="Gautier V."/>
            <person name="Ament-Velasquez S.L."/>
            <person name="Kruys A."/>
            <person name="Hutchinson M.I."/>
            <person name="Powell A.J."/>
            <person name="Barry K."/>
            <person name="Miller A.N."/>
            <person name="Grigoriev I.V."/>
            <person name="Debuchy R."/>
            <person name="Gladieux P."/>
            <person name="Hiltunen Thoren M."/>
            <person name="Johannesson H."/>
        </authorList>
    </citation>
    <scope>NUCLEOTIDE SEQUENCE</scope>
    <source>
        <strain evidence="7">PSN309</strain>
    </source>
</reference>
<keyword evidence="3 5" id="KW-0560">Oxidoreductase</keyword>
<keyword evidence="8" id="KW-1185">Reference proteome</keyword>
<comment type="similarity">
    <text evidence="1 5">Belongs to the aldehyde dehydrogenase family.</text>
</comment>
<dbReference type="AlphaFoldDB" id="A0AAN7AM69"/>
<dbReference type="InterPro" id="IPR015590">
    <property type="entry name" value="Aldehyde_DH_dom"/>
</dbReference>
<dbReference type="InterPro" id="IPR050740">
    <property type="entry name" value="Aldehyde_DH_Superfamily"/>
</dbReference>
<protein>
    <submittedName>
        <fullName evidence="7">Aldehyde/histidinol dehydrogenase</fullName>
    </submittedName>
</protein>
<dbReference type="GO" id="GO:0009450">
    <property type="term" value="P:gamma-aminobutyric acid catabolic process"/>
    <property type="evidence" value="ECO:0007669"/>
    <property type="project" value="TreeGrafter"/>
</dbReference>
<keyword evidence="2" id="KW-0521">NADP</keyword>